<dbReference type="InterPro" id="IPR001584">
    <property type="entry name" value="Integrase_cat-core"/>
</dbReference>
<proteinExistence type="predicted"/>
<dbReference type="InterPro" id="IPR048020">
    <property type="entry name" value="Transpos_IS3"/>
</dbReference>
<dbReference type="InterPro" id="IPR036397">
    <property type="entry name" value="RNaseH_sf"/>
</dbReference>
<dbReference type="EMBL" id="BMIN01000038">
    <property type="protein sequence ID" value="GGD29876.1"/>
    <property type="molecule type" value="Genomic_DNA"/>
</dbReference>
<dbReference type="PROSITE" id="PS50994">
    <property type="entry name" value="INTEGRASE"/>
    <property type="match status" value="1"/>
</dbReference>
<feature type="domain" description="Integrase catalytic" evidence="2">
    <location>
        <begin position="84"/>
        <end position="246"/>
    </location>
</feature>
<dbReference type="Proteomes" id="UP000642571">
    <property type="component" value="Unassembled WGS sequence"/>
</dbReference>
<dbReference type="Gene3D" id="3.30.420.10">
    <property type="entry name" value="Ribonuclease H-like superfamily/Ribonuclease H"/>
    <property type="match status" value="1"/>
</dbReference>
<evidence type="ECO:0000256" key="1">
    <source>
        <dbReference type="ARBA" id="ARBA00002286"/>
    </source>
</evidence>
<comment type="function">
    <text evidence="1">Involved in the transposition of the insertion sequence.</text>
</comment>
<dbReference type="InterPro" id="IPR025948">
    <property type="entry name" value="HTH-like_dom"/>
</dbReference>
<dbReference type="Pfam" id="PF13333">
    <property type="entry name" value="rve_2"/>
    <property type="match status" value="1"/>
</dbReference>
<dbReference type="Pfam" id="PF13276">
    <property type="entry name" value="HTH_21"/>
    <property type="match status" value="1"/>
</dbReference>
<dbReference type="Pfam" id="PF00665">
    <property type="entry name" value="rve"/>
    <property type="match status" value="1"/>
</dbReference>
<protein>
    <submittedName>
        <fullName evidence="3">Transposase</fullName>
    </submittedName>
</protein>
<evidence type="ECO:0000259" key="2">
    <source>
        <dbReference type="PROSITE" id="PS50994"/>
    </source>
</evidence>
<accession>A0ABQ1QJW7</accession>
<name>A0ABQ1QJW7_9BACI</name>
<dbReference type="InterPro" id="IPR012337">
    <property type="entry name" value="RNaseH-like_sf"/>
</dbReference>
<gene>
    <name evidence="3" type="ORF">GCM10011389_41770</name>
</gene>
<evidence type="ECO:0000313" key="4">
    <source>
        <dbReference type="Proteomes" id="UP000642571"/>
    </source>
</evidence>
<dbReference type="NCBIfam" id="NF033516">
    <property type="entry name" value="transpos_IS3"/>
    <property type="match status" value="1"/>
</dbReference>
<organism evidence="3 4">
    <name type="scientific">Pontibacillus salipaludis</name>
    <dbReference type="NCBI Taxonomy" id="1697394"/>
    <lineage>
        <taxon>Bacteria</taxon>
        <taxon>Bacillati</taxon>
        <taxon>Bacillota</taxon>
        <taxon>Bacilli</taxon>
        <taxon>Bacillales</taxon>
        <taxon>Bacillaceae</taxon>
        <taxon>Pontibacillus</taxon>
    </lineage>
</organism>
<dbReference type="PANTHER" id="PTHR46889">
    <property type="entry name" value="TRANSPOSASE INSF FOR INSERTION SEQUENCE IS3B-RELATED"/>
    <property type="match status" value="1"/>
</dbReference>
<dbReference type="InterPro" id="IPR050900">
    <property type="entry name" value="Transposase_IS3/IS150/IS904"/>
</dbReference>
<dbReference type="PANTHER" id="PTHR46889:SF4">
    <property type="entry name" value="TRANSPOSASE INSO FOR INSERTION SEQUENCE ELEMENT IS911B-RELATED"/>
    <property type="match status" value="1"/>
</dbReference>
<dbReference type="SUPFAM" id="SSF53098">
    <property type="entry name" value="Ribonuclease H-like"/>
    <property type="match status" value="1"/>
</dbReference>
<comment type="caution">
    <text evidence="3">The sequence shown here is derived from an EMBL/GenBank/DDBJ whole genome shotgun (WGS) entry which is preliminary data.</text>
</comment>
<evidence type="ECO:0000313" key="3">
    <source>
        <dbReference type="EMBL" id="GGD29876.1"/>
    </source>
</evidence>
<reference evidence="4" key="1">
    <citation type="journal article" date="2019" name="Int. J. Syst. Evol. Microbiol.">
        <title>The Global Catalogue of Microorganisms (GCM) 10K type strain sequencing project: providing services to taxonomists for standard genome sequencing and annotation.</title>
        <authorList>
            <consortium name="The Broad Institute Genomics Platform"/>
            <consortium name="The Broad Institute Genome Sequencing Center for Infectious Disease"/>
            <person name="Wu L."/>
            <person name="Ma J."/>
        </authorList>
    </citation>
    <scope>NUCLEOTIDE SEQUENCE [LARGE SCALE GENOMIC DNA]</scope>
    <source>
        <strain evidence="4">CGMCC 1.15353</strain>
    </source>
</reference>
<sequence>MNETDRDEEIRAEIHEIFEEHDGLYGYRRVHMELRNRNYLINPKKVYRIMREDNLKCEVRARKYYSYGGKVGTVSDNVLNRAFTAENPNEKWATDITEFKLFGQKVYLSPVQDLFNGEIITYTWGYRPTYALVETMLENAFEHVSESDDLLLHSDQGWHYQMPQFVRRLQREGVVQSMSRKGNCHDNAVMENFFGIFKAEFLYRKSFENMKDFERQMDKYIHYYNTRRIKARLNGKSPANYRQQTIEAA</sequence>
<keyword evidence="4" id="KW-1185">Reference proteome</keyword>